<keyword evidence="1" id="KW-0812">Transmembrane</keyword>
<evidence type="ECO:0000313" key="3">
    <source>
        <dbReference type="Proteomes" id="UP000283895"/>
    </source>
</evidence>
<name>A0A423WRW7_9PEZI</name>
<keyword evidence="1" id="KW-1133">Transmembrane helix</keyword>
<comment type="caution">
    <text evidence="2">The sequence shown here is derived from an EMBL/GenBank/DDBJ whole genome shotgun (WGS) entry which is preliminary data.</text>
</comment>
<protein>
    <submittedName>
        <fullName evidence="2">Uncharacterized protein</fullName>
    </submittedName>
</protein>
<keyword evidence="3" id="KW-1185">Reference proteome</keyword>
<dbReference type="STRING" id="356882.A0A423WRW7"/>
<feature type="transmembrane region" description="Helical" evidence="1">
    <location>
        <begin position="53"/>
        <end position="78"/>
    </location>
</feature>
<evidence type="ECO:0000256" key="1">
    <source>
        <dbReference type="SAM" id="Phobius"/>
    </source>
</evidence>
<feature type="transmembrane region" description="Helical" evidence="1">
    <location>
        <begin position="22"/>
        <end position="41"/>
    </location>
</feature>
<accession>A0A423WRW7</accession>
<dbReference type="OrthoDB" id="5329176at2759"/>
<organism evidence="2 3">
    <name type="scientific">Cytospora schulzeri</name>
    <dbReference type="NCBI Taxonomy" id="448051"/>
    <lineage>
        <taxon>Eukaryota</taxon>
        <taxon>Fungi</taxon>
        <taxon>Dikarya</taxon>
        <taxon>Ascomycota</taxon>
        <taxon>Pezizomycotina</taxon>
        <taxon>Sordariomycetes</taxon>
        <taxon>Sordariomycetidae</taxon>
        <taxon>Diaporthales</taxon>
        <taxon>Cytosporaceae</taxon>
        <taxon>Cytospora</taxon>
    </lineage>
</organism>
<dbReference type="AlphaFoldDB" id="A0A423WRW7"/>
<reference evidence="2 3" key="1">
    <citation type="submission" date="2015-09" db="EMBL/GenBank/DDBJ databases">
        <title>Host preference determinants of Valsa canker pathogens revealed by comparative genomics.</title>
        <authorList>
            <person name="Yin Z."/>
            <person name="Huang L."/>
        </authorList>
    </citation>
    <scope>NUCLEOTIDE SEQUENCE [LARGE SCALE GENOMIC DNA]</scope>
    <source>
        <strain evidence="2 3">03-1</strain>
    </source>
</reference>
<gene>
    <name evidence="2" type="ORF">VMCG_04513</name>
</gene>
<dbReference type="Proteomes" id="UP000283895">
    <property type="component" value="Unassembled WGS sequence"/>
</dbReference>
<keyword evidence="1" id="KW-0472">Membrane</keyword>
<evidence type="ECO:0000313" key="2">
    <source>
        <dbReference type="EMBL" id="ROW06199.1"/>
    </source>
</evidence>
<proteinExistence type="predicted"/>
<sequence>MTANNATAVTAGDNDTETATTAAGATMIVLSIIIVACRFYARFLRKSGLKWDDWFILIALTSLIAAGVLVLAVCWPLAGALLSKIRVGATTLRNLRSYKLSWSSGQKSGGVQSTELIDRAAESHNPGKPGTELLAVPNRSISPGSGVTVAYPQPALSLNTDNSDEIIYVIQGGHAVSGYRGLDDGV</sequence>
<dbReference type="EMBL" id="LKEA01000011">
    <property type="protein sequence ID" value="ROW06199.1"/>
    <property type="molecule type" value="Genomic_DNA"/>
</dbReference>